<evidence type="ECO:0000313" key="4">
    <source>
        <dbReference type="EMBL" id="KAA9005191.1"/>
    </source>
</evidence>
<sequence>MTRTSRISRGMTNYHSGAHAEGSVARDYDRRGKALVARRWRGTLGEIDLILRDGAGLVFVEVKKSRDHARALARVTRRQTERIMATAQEFLGTQPEGQLTPVRFDVATVDARGEVRVVENAFAV</sequence>
<dbReference type="GO" id="GO:0003676">
    <property type="term" value="F:nucleic acid binding"/>
    <property type="evidence" value="ECO:0007669"/>
    <property type="project" value="InterPro"/>
</dbReference>
<feature type="region of interest" description="Disordered" evidence="3">
    <location>
        <begin position="1"/>
        <end position="22"/>
    </location>
</feature>
<dbReference type="HAMAP" id="MF_00048">
    <property type="entry name" value="UPF0102"/>
    <property type="match status" value="1"/>
</dbReference>
<dbReference type="InterPro" id="IPR011335">
    <property type="entry name" value="Restrct_endonuc-II-like"/>
</dbReference>
<dbReference type="PANTHER" id="PTHR34039">
    <property type="entry name" value="UPF0102 PROTEIN YRAN"/>
    <property type="match status" value="1"/>
</dbReference>
<reference evidence="4 5" key="1">
    <citation type="submission" date="2019-09" db="EMBL/GenBank/DDBJ databases">
        <authorList>
            <person name="Park J.-S."/>
            <person name="Choi H.-J."/>
        </authorList>
    </citation>
    <scope>NUCLEOTIDE SEQUENCE [LARGE SCALE GENOMIC DNA]</scope>
    <source>
        <strain evidence="4 5">176SS1-4</strain>
    </source>
</reference>
<name>A0A5J5GB19_9RHOB</name>
<evidence type="ECO:0000313" key="5">
    <source>
        <dbReference type="Proteomes" id="UP000326554"/>
    </source>
</evidence>
<proteinExistence type="inferred from homology"/>
<protein>
    <recommendedName>
        <fullName evidence="2">UPF0102 protein F3S47_17955</fullName>
    </recommendedName>
</protein>
<dbReference type="RefSeq" id="WP_150446696.1">
    <property type="nucleotide sequence ID" value="NZ_VYQE01000007.1"/>
</dbReference>
<dbReference type="SUPFAM" id="SSF52980">
    <property type="entry name" value="Restriction endonuclease-like"/>
    <property type="match status" value="1"/>
</dbReference>
<evidence type="ECO:0000256" key="3">
    <source>
        <dbReference type="SAM" id="MobiDB-lite"/>
    </source>
</evidence>
<gene>
    <name evidence="4" type="ORF">F3S47_17955</name>
</gene>
<dbReference type="PANTHER" id="PTHR34039:SF1">
    <property type="entry name" value="UPF0102 PROTEIN YRAN"/>
    <property type="match status" value="1"/>
</dbReference>
<accession>A0A5J5GB19</accession>
<organism evidence="4 5">
    <name type="scientific">Histidinibacterium aquaticum</name>
    <dbReference type="NCBI Taxonomy" id="2613962"/>
    <lineage>
        <taxon>Bacteria</taxon>
        <taxon>Pseudomonadati</taxon>
        <taxon>Pseudomonadota</taxon>
        <taxon>Alphaproteobacteria</taxon>
        <taxon>Rhodobacterales</taxon>
        <taxon>Paracoccaceae</taxon>
        <taxon>Histidinibacterium</taxon>
    </lineage>
</organism>
<dbReference type="AlphaFoldDB" id="A0A5J5GB19"/>
<dbReference type="Gene3D" id="3.40.1350.10">
    <property type="match status" value="1"/>
</dbReference>
<dbReference type="InterPro" id="IPR003509">
    <property type="entry name" value="UPF0102_YraN-like"/>
</dbReference>
<keyword evidence="5" id="KW-1185">Reference proteome</keyword>
<evidence type="ECO:0000256" key="2">
    <source>
        <dbReference type="HAMAP-Rule" id="MF_00048"/>
    </source>
</evidence>
<dbReference type="Proteomes" id="UP000326554">
    <property type="component" value="Unassembled WGS sequence"/>
</dbReference>
<dbReference type="Pfam" id="PF02021">
    <property type="entry name" value="UPF0102"/>
    <property type="match status" value="1"/>
</dbReference>
<evidence type="ECO:0000256" key="1">
    <source>
        <dbReference type="ARBA" id="ARBA00006738"/>
    </source>
</evidence>
<dbReference type="EMBL" id="VYQE01000007">
    <property type="protein sequence ID" value="KAA9005191.1"/>
    <property type="molecule type" value="Genomic_DNA"/>
</dbReference>
<dbReference type="InterPro" id="IPR011856">
    <property type="entry name" value="tRNA_endonuc-like_dom_sf"/>
</dbReference>
<comment type="caution">
    <text evidence="4">The sequence shown here is derived from an EMBL/GenBank/DDBJ whole genome shotgun (WGS) entry which is preliminary data.</text>
</comment>
<comment type="similarity">
    <text evidence="1 2">Belongs to the UPF0102 family.</text>
</comment>
<feature type="compositionally biased region" description="Polar residues" evidence="3">
    <location>
        <begin position="1"/>
        <end position="15"/>
    </location>
</feature>